<name>A0A6P4IEC1_DROKI</name>
<dbReference type="InterPro" id="IPR010512">
    <property type="entry name" value="DUF1091"/>
</dbReference>
<dbReference type="GeneID" id="108073657"/>
<accession>A0A6P4IEC1</accession>
<dbReference type="RefSeq" id="XP_017020873.1">
    <property type="nucleotide sequence ID" value="XM_017165384.1"/>
</dbReference>
<evidence type="ECO:0000313" key="2">
    <source>
        <dbReference type="RefSeq" id="XP_017020873.1"/>
    </source>
</evidence>
<dbReference type="SMART" id="SM00697">
    <property type="entry name" value="DM8"/>
    <property type="match status" value="1"/>
</dbReference>
<sequence>MRANQFGGNNDRRGKYKLLAIILELTNIKCTSLDTDFTDIDYCFLKSVNRSYKYLSLKVKLFKTPITKVKINFEILKRYNGYRPWLYNVTVDACRFLRNPKSNLFIEYIHGFFKNYSNMNHTCPFDHDIIVEKVPISFMNERLTQVLPIPTGDYLFQSNWLAYDINRAKVNLYLTLS</sequence>
<dbReference type="Proteomes" id="UP001652661">
    <property type="component" value="Chromosome 3R"/>
</dbReference>
<dbReference type="PANTHER" id="PTHR20898">
    <property type="entry name" value="DAEDALUS ON 3-RELATED-RELATED"/>
    <property type="match status" value="1"/>
</dbReference>
<evidence type="ECO:0000313" key="1">
    <source>
        <dbReference type="Proteomes" id="UP001652661"/>
    </source>
</evidence>
<dbReference type="AlphaFoldDB" id="A0A6P4IEC1"/>
<dbReference type="OrthoDB" id="7834078at2759"/>
<dbReference type="Pfam" id="PF06477">
    <property type="entry name" value="DUF1091"/>
    <property type="match status" value="1"/>
</dbReference>
<dbReference type="PANTHER" id="PTHR20898:SF0">
    <property type="entry name" value="DAEDALUS ON 3-RELATED"/>
    <property type="match status" value="1"/>
</dbReference>
<gene>
    <name evidence="2" type="primary">LOC108073657</name>
</gene>
<reference evidence="2" key="1">
    <citation type="submission" date="2025-08" db="UniProtKB">
        <authorList>
            <consortium name="RefSeq"/>
        </authorList>
    </citation>
    <scope>IDENTIFICATION</scope>
    <source>
        <strain evidence="2">14028-0561.14</strain>
        <tissue evidence="2">Whole fly</tissue>
    </source>
</reference>
<protein>
    <submittedName>
        <fullName evidence="2">Uncharacterized protein</fullName>
    </submittedName>
</protein>
<organism evidence="1 2">
    <name type="scientific">Drosophila kikkawai</name>
    <name type="common">Fruit fly</name>
    <dbReference type="NCBI Taxonomy" id="30033"/>
    <lineage>
        <taxon>Eukaryota</taxon>
        <taxon>Metazoa</taxon>
        <taxon>Ecdysozoa</taxon>
        <taxon>Arthropoda</taxon>
        <taxon>Hexapoda</taxon>
        <taxon>Insecta</taxon>
        <taxon>Pterygota</taxon>
        <taxon>Neoptera</taxon>
        <taxon>Endopterygota</taxon>
        <taxon>Diptera</taxon>
        <taxon>Brachycera</taxon>
        <taxon>Muscomorpha</taxon>
        <taxon>Ephydroidea</taxon>
        <taxon>Drosophilidae</taxon>
        <taxon>Drosophila</taxon>
        <taxon>Sophophora</taxon>
    </lineage>
</organism>
<keyword evidence="1" id="KW-1185">Reference proteome</keyword>
<proteinExistence type="predicted"/>